<dbReference type="GO" id="GO:0005506">
    <property type="term" value="F:iron ion binding"/>
    <property type="evidence" value="ECO:0007669"/>
    <property type="project" value="InterPro"/>
</dbReference>
<evidence type="ECO:0000313" key="3">
    <source>
        <dbReference type="Proteomes" id="UP000235023"/>
    </source>
</evidence>
<dbReference type="AlphaFoldDB" id="A0A2J5HRW4"/>
<keyword evidence="1" id="KW-0732">Signal</keyword>
<name>A0A2J5HRW4_9EURO</name>
<dbReference type="GO" id="GO:0004497">
    <property type="term" value="F:monooxygenase activity"/>
    <property type="evidence" value="ECO:0007669"/>
    <property type="project" value="InterPro"/>
</dbReference>
<feature type="chain" id="PRO_5014342091" description="Cytochrome P450" evidence="1">
    <location>
        <begin position="24"/>
        <end position="359"/>
    </location>
</feature>
<feature type="signal peptide" evidence="1">
    <location>
        <begin position="1"/>
        <end position="23"/>
    </location>
</feature>
<dbReference type="GO" id="GO:0020037">
    <property type="term" value="F:heme binding"/>
    <property type="evidence" value="ECO:0007669"/>
    <property type="project" value="InterPro"/>
</dbReference>
<reference evidence="3" key="1">
    <citation type="submission" date="2017-12" db="EMBL/GenBank/DDBJ databases">
        <authorList>
            <consortium name="DOE Joint Genome Institute"/>
            <person name="Mondo S.J."/>
            <person name="Kjaerbolling I."/>
            <person name="Vesth T.C."/>
            <person name="Frisvad J.C."/>
            <person name="Nybo J.L."/>
            <person name="Theobald S."/>
            <person name="Kuo A."/>
            <person name="Bowyer P."/>
            <person name="Matsuda Y."/>
            <person name="Lyhne E.K."/>
            <person name="Kogle M.E."/>
            <person name="Clum A."/>
            <person name="Lipzen A."/>
            <person name="Salamov A."/>
            <person name="Ngan C.Y."/>
            <person name="Daum C."/>
            <person name="Chiniquy J."/>
            <person name="Barry K."/>
            <person name="LaButti K."/>
            <person name="Haridas S."/>
            <person name="Simmons B.A."/>
            <person name="Magnuson J.K."/>
            <person name="Mortensen U.H."/>
            <person name="Larsen T.O."/>
            <person name="Grigoriev I.V."/>
            <person name="Baker S.E."/>
            <person name="Andersen M.R."/>
            <person name="Nordberg H.P."/>
            <person name="Cantor M.N."/>
            <person name="Hua S.X."/>
        </authorList>
    </citation>
    <scope>NUCLEOTIDE SEQUENCE [LARGE SCALE GENOMIC DNA]</scope>
    <source>
        <strain evidence="3">IBT 19404</strain>
    </source>
</reference>
<dbReference type="SUPFAM" id="SSF48264">
    <property type="entry name" value="Cytochrome P450"/>
    <property type="match status" value="1"/>
</dbReference>
<dbReference type="InterPro" id="IPR036396">
    <property type="entry name" value="Cyt_P450_sf"/>
</dbReference>
<dbReference type="OrthoDB" id="10029320at2759"/>
<dbReference type="Gene3D" id="1.10.630.10">
    <property type="entry name" value="Cytochrome P450"/>
    <property type="match status" value="1"/>
</dbReference>
<evidence type="ECO:0000256" key="1">
    <source>
        <dbReference type="SAM" id="SignalP"/>
    </source>
</evidence>
<protein>
    <recommendedName>
        <fullName evidence="4">Cytochrome P450</fullName>
    </recommendedName>
</protein>
<sequence length="359" mass="40512">MIVSAWVVLVGVLLHLCMKYCCRTPLWHDSNIHVDGPRSESKAETESFQKSNTLRGRALANQRLCTVFGISNAFTNDNQGEVERFVRDTRGLLRLSSGHWEQLSYVICDSARRTLHVNASSTSGVLLVNLVQILTLRVVLHVLFAMKNEASYTPDECLVELASEINKAWIKSKDSSEVQPFEENISLQKSITAIFPKADRLHGAENPLNLILPGFETMWRIALRVFLEVGFKTGLCNPHWRKMLAAFARRPTKSEFERKSHRGVSASMLIQEALRLYPPTRRIYRAADCVESNSEEVFAFDVEASHHETSAWGSTATEFNPERWTGLTPRQRYAFRPFGEPCLWSLGISGGLLQRGTAS</sequence>
<keyword evidence="3" id="KW-1185">Reference proteome</keyword>
<dbReference type="Proteomes" id="UP000235023">
    <property type="component" value="Unassembled WGS sequence"/>
</dbReference>
<proteinExistence type="predicted"/>
<evidence type="ECO:0008006" key="4">
    <source>
        <dbReference type="Google" id="ProtNLM"/>
    </source>
</evidence>
<gene>
    <name evidence="2" type="ORF">BDW42DRAFT_186369</name>
</gene>
<organism evidence="2 3">
    <name type="scientific">Aspergillus taichungensis</name>
    <dbReference type="NCBI Taxonomy" id="482145"/>
    <lineage>
        <taxon>Eukaryota</taxon>
        <taxon>Fungi</taxon>
        <taxon>Dikarya</taxon>
        <taxon>Ascomycota</taxon>
        <taxon>Pezizomycotina</taxon>
        <taxon>Eurotiomycetes</taxon>
        <taxon>Eurotiomycetidae</taxon>
        <taxon>Eurotiales</taxon>
        <taxon>Aspergillaceae</taxon>
        <taxon>Aspergillus</taxon>
        <taxon>Aspergillus subgen. Circumdati</taxon>
    </lineage>
</organism>
<accession>A0A2J5HRW4</accession>
<dbReference type="EMBL" id="KZ559552">
    <property type="protein sequence ID" value="PLN80046.1"/>
    <property type="molecule type" value="Genomic_DNA"/>
</dbReference>
<dbReference type="GO" id="GO:0016705">
    <property type="term" value="F:oxidoreductase activity, acting on paired donors, with incorporation or reduction of molecular oxygen"/>
    <property type="evidence" value="ECO:0007669"/>
    <property type="project" value="InterPro"/>
</dbReference>
<evidence type="ECO:0000313" key="2">
    <source>
        <dbReference type="EMBL" id="PLN80046.1"/>
    </source>
</evidence>